<dbReference type="Proteomes" id="UP001152795">
    <property type="component" value="Unassembled WGS sequence"/>
</dbReference>
<dbReference type="Gene3D" id="3.30.70.1820">
    <property type="entry name" value="L1 transposable element, RRM domain"/>
    <property type="match status" value="1"/>
</dbReference>
<keyword evidence="2" id="KW-1185">Reference proteome</keyword>
<dbReference type="OrthoDB" id="7417618at2759"/>
<reference evidence="1" key="1">
    <citation type="submission" date="2020-04" db="EMBL/GenBank/DDBJ databases">
        <authorList>
            <person name="Alioto T."/>
            <person name="Alioto T."/>
            <person name="Gomez Garrido J."/>
        </authorList>
    </citation>
    <scope>NUCLEOTIDE SEQUENCE</scope>
    <source>
        <strain evidence="1">A484AB</strain>
    </source>
</reference>
<proteinExistence type="predicted"/>
<dbReference type="EMBL" id="CACRXK020000296">
    <property type="protein sequence ID" value="CAB3980497.1"/>
    <property type="molecule type" value="Genomic_DNA"/>
</dbReference>
<dbReference type="AlphaFoldDB" id="A0A7D9D9Z2"/>
<comment type="caution">
    <text evidence="1">The sequence shown here is derived from an EMBL/GenBank/DDBJ whole genome shotgun (WGS) entry which is preliminary data.</text>
</comment>
<dbReference type="InterPro" id="IPR004244">
    <property type="entry name" value="Transposase_22"/>
</dbReference>
<dbReference type="PANTHER" id="PTHR11505">
    <property type="entry name" value="L1 TRANSPOSABLE ELEMENT-RELATED"/>
    <property type="match status" value="1"/>
</dbReference>
<name>A0A7D9D9Z2_PARCT</name>
<accession>A0A7D9D9Z2</accession>
<organism evidence="1 2">
    <name type="scientific">Paramuricea clavata</name>
    <name type="common">Red gorgonian</name>
    <name type="synonym">Violescent sea-whip</name>
    <dbReference type="NCBI Taxonomy" id="317549"/>
    <lineage>
        <taxon>Eukaryota</taxon>
        <taxon>Metazoa</taxon>
        <taxon>Cnidaria</taxon>
        <taxon>Anthozoa</taxon>
        <taxon>Octocorallia</taxon>
        <taxon>Malacalcyonacea</taxon>
        <taxon>Plexauridae</taxon>
        <taxon>Paramuricea</taxon>
    </lineage>
</organism>
<protein>
    <submittedName>
        <fullName evidence="1">Uncharacterized protein</fullName>
    </submittedName>
</protein>
<sequence>MEDKGTEKEMNKNFGSEVKLQDIFELISEVRKSIEYAHSEIDDLKKENEKKAQVQRETTERINKLEADNITLLNSVIDVKARSMRDNLLFYNMPEESDENTTAMIHKLLEEKLGFEDAVMKIKIDRSHRLGKKKRGETRPIVAKFNFHQDKVSIMRNAKKLKDTASRIGISEQFPEEIVRERKRLYPEFKKARRNNLKATLVRDKLFINGELFRG</sequence>
<gene>
    <name evidence="1" type="ORF">PACLA_8A054077</name>
</gene>
<evidence type="ECO:0000313" key="2">
    <source>
        <dbReference type="Proteomes" id="UP001152795"/>
    </source>
</evidence>
<evidence type="ECO:0000313" key="1">
    <source>
        <dbReference type="EMBL" id="CAB3980497.1"/>
    </source>
</evidence>